<name>A0ABN7B421_9HEMI</name>
<dbReference type="EMBL" id="AP028917">
    <property type="protein sequence ID" value="BES98372.1"/>
    <property type="molecule type" value="Genomic_DNA"/>
</dbReference>
<proteinExistence type="predicted"/>
<dbReference type="Proteomes" id="UP001307889">
    <property type="component" value="Chromosome 9"/>
</dbReference>
<keyword evidence="3" id="KW-1185">Reference proteome</keyword>
<organism evidence="2 3">
    <name type="scientific">Nesidiocoris tenuis</name>
    <dbReference type="NCBI Taxonomy" id="355587"/>
    <lineage>
        <taxon>Eukaryota</taxon>
        <taxon>Metazoa</taxon>
        <taxon>Ecdysozoa</taxon>
        <taxon>Arthropoda</taxon>
        <taxon>Hexapoda</taxon>
        <taxon>Insecta</taxon>
        <taxon>Pterygota</taxon>
        <taxon>Neoptera</taxon>
        <taxon>Paraneoptera</taxon>
        <taxon>Hemiptera</taxon>
        <taxon>Heteroptera</taxon>
        <taxon>Panheteroptera</taxon>
        <taxon>Cimicomorpha</taxon>
        <taxon>Miridae</taxon>
        <taxon>Dicyphina</taxon>
        <taxon>Nesidiocoris</taxon>
    </lineage>
</organism>
<feature type="compositionally biased region" description="Basic and acidic residues" evidence="1">
    <location>
        <begin position="33"/>
        <end position="57"/>
    </location>
</feature>
<feature type="region of interest" description="Disordered" evidence="1">
    <location>
        <begin position="19"/>
        <end position="57"/>
    </location>
</feature>
<gene>
    <name evidence="2" type="ORF">NTJ_11187</name>
</gene>
<accession>A0ABN7B421</accession>
<reference evidence="2 3" key="1">
    <citation type="submission" date="2023-09" db="EMBL/GenBank/DDBJ databases">
        <title>Nesidiocoris tenuis whole genome shotgun sequence.</title>
        <authorList>
            <person name="Shibata T."/>
            <person name="Shimoda M."/>
            <person name="Kobayashi T."/>
            <person name="Uehara T."/>
        </authorList>
    </citation>
    <scope>NUCLEOTIDE SEQUENCE [LARGE SCALE GENOMIC DNA]</scope>
    <source>
        <strain evidence="2 3">Japan</strain>
    </source>
</reference>
<sequence>MEAPCVTSFAPRPALRHLLSRPAKGQARPINMKPEKEPVTRGDGDRRRASPTHSHVDATIRAATSSSLIGVGVSPAGVSHVARSAALVFKSNEKHEEIRRSRTVLPFFTSSSSV</sequence>
<protein>
    <submittedName>
        <fullName evidence="2">Uncharacterized protein</fullName>
    </submittedName>
</protein>
<evidence type="ECO:0000313" key="3">
    <source>
        <dbReference type="Proteomes" id="UP001307889"/>
    </source>
</evidence>
<evidence type="ECO:0000256" key="1">
    <source>
        <dbReference type="SAM" id="MobiDB-lite"/>
    </source>
</evidence>
<evidence type="ECO:0000313" key="2">
    <source>
        <dbReference type="EMBL" id="BES98372.1"/>
    </source>
</evidence>